<evidence type="ECO:0000313" key="2">
    <source>
        <dbReference type="EMBL" id="ELA41671.1"/>
    </source>
</evidence>
<proteinExistence type="predicted"/>
<dbReference type="RefSeq" id="XP_007604750.1">
    <property type="nucleotide sequence ID" value="XM_007604688.1"/>
</dbReference>
<evidence type="ECO:0000313" key="3">
    <source>
        <dbReference type="Proteomes" id="UP000011082"/>
    </source>
</evidence>
<name>L2GLF0_VITCO</name>
<keyword evidence="3" id="KW-1185">Reference proteome</keyword>
<reference evidence="3" key="1">
    <citation type="submission" date="2011-05" db="EMBL/GenBank/DDBJ databases">
        <title>The genome sequence of Vittaforma corneae strain ATCC 50505.</title>
        <authorList>
            <consortium name="The Broad Institute Genome Sequencing Platform"/>
            <person name="Cuomo C."/>
            <person name="Didier E."/>
            <person name="Bowers L."/>
            <person name="Young S.K."/>
            <person name="Zeng Q."/>
            <person name="Gargeya S."/>
            <person name="Fitzgerald M."/>
            <person name="Haas B."/>
            <person name="Abouelleil A."/>
            <person name="Alvarado L."/>
            <person name="Arachchi H.M."/>
            <person name="Berlin A."/>
            <person name="Chapman S.B."/>
            <person name="Gearin G."/>
            <person name="Goldberg J."/>
            <person name="Griggs A."/>
            <person name="Gujja S."/>
            <person name="Hansen M."/>
            <person name="Heiman D."/>
            <person name="Howarth C."/>
            <person name="Larimer J."/>
            <person name="Lui A."/>
            <person name="MacDonald P.J.P."/>
            <person name="McCowen C."/>
            <person name="Montmayeur A."/>
            <person name="Murphy C."/>
            <person name="Neiman D."/>
            <person name="Pearson M."/>
            <person name="Priest M."/>
            <person name="Roberts A."/>
            <person name="Saif S."/>
            <person name="Shea T."/>
            <person name="Sisk P."/>
            <person name="Stolte C."/>
            <person name="Sykes S."/>
            <person name="Wortman J."/>
            <person name="Nusbaum C."/>
            <person name="Birren B."/>
        </authorList>
    </citation>
    <scope>NUCLEOTIDE SEQUENCE [LARGE SCALE GENOMIC DNA]</scope>
    <source>
        <strain evidence="3">ATCC 50505</strain>
    </source>
</reference>
<keyword evidence="1" id="KW-1133">Transmembrane helix</keyword>
<organism evidence="2 3">
    <name type="scientific">Vittaforma corneae (strain ATCC 50505)</name>
    <name type="common">Microsporidian parasite</name>
    <name type="synonym">Nosema corneum</name>
    <dbReference type="NCBI Taxonomy" id="993615"/>
    <lineage>
        <taxon>Eukaryota</taxon>
        <taxon>Fungi</taxon>
        <taxon>Fungi incertae sedis</taxon>
        <taxon>Microsporidia</taxon>
        <taxon>Nosematidae</taxon>
        <taxon>Vittaforma</taxon>
    </lineage>
</organism>
<dbReference type="Proteomes" id="UP000011082">
    <property type="component" value="Unassembled WGS sequence"/>
</dbReference>
<protein>
    <submittedName>
        <fullName evidence="2">Uncharacterized protein</fullName>
    </submittedName>
</protein>
<keyword evidence="1" id="KW-0812">Transmembrane</keyword>
<sequence length="377" mass="43691">MSSIWKTKLKRVRKHALSAATSFILYMLFYRIVLISLTIFRLKCSNFYIENLKYNSAKDSSCLISFKSDAFSPLYIDFYSSTASVCIETPRGIYSVCELSFGHIELNKFGNIEFNSTVALNHIDFSKIPAFLNSNRKITLELSMVVSLRFLLIPLTFVVNKKLFKIDQMLLDNNANSGFKDKNMVIDQFFKSLNVQPDRRSRENLEKCDLLKSFDIKNVQFEGRCYNRVVLSFMPLHGAKLIKDVDLHFENFHLNFTMPIPLRVIVKDVSMSSAGYRLDVLVPDIGSPNIIVKILQIYWEKKLIHIEVDRVWHRKSSVANQKTSSEQDVLVYQKSNERNLVSLTIPFSEGKLHLFNGNWKVRDFHILPGQNLLEMHH</sequence>
<dbReference type="InParanoid" id="L2GLF0"/>
<dbReference type="VEuPathDB" id="MicrosporidiaDB:VICG_01304"/>
<accession>L2GLF0</accession>
<dbReference type="AlphaFoldDB" id="L2GLF0"/>
<dbReference type="EMBL" id="JH370140">
    <property type="protein sequence ID" value="ELA41671.1"/>
    <property type="molecule type" value="Genomic_DNA"/>
</dbReference>
<evidence type="ECO:0000256" key="1">
    <source>
        <dbReference type="SAM" id="Phobius"/>
    </source>
</evidence>
<gene>
    <name evidence="2" type="ORF">VICG_01304</name>
</gene>
<dbReference type="GeneID" id="19882015"/>
<dbReference type="HOGENOM" id="CLU_734049_0_0_1"/>
<keyword evidence="1" id="KW-0472">Membrane</keyword>
<feature type="transmembrane region" description="Helical" evidence="1">
    <location>
        <begin position="20"/>
        <end position="40"/>
    </location>
</feature>